<gene>
    <name evidence="6" type="ORF">K6753_08950</name>
</gene>
<dbReference type="InterPro" id="IPR003661">
    <property type="entry name" value="HisK_dim/P_dom"/>
</dbReference>
<keyword evidence="4" id="KW-0418">Kinase</keyword>
<dbReference type="SUPFAM" id="SSF47384">
    <property type="entry name" value="Homodimeric domain of signal transducing histidine kinase"/>
    <property type="match status" value="1"/>
</dbReference>
<evidence type="ECO:0000313" key="6">
    <source>
        <dbReference type="EMBL" id="MBZ4039661.1"/>
    </source>
</evidence>
<dbReference type="Proteomes" id="UP001430954">
    <property type="component" value="Unassembled WGS sequence"/>
</dbReference>
<dbReference type="EC" id="2.7.13.3" evidence="2"/>
<dbReference type="Gene3D" id="3.30.565.10">
    <property type="entry name" value="Histidine kinase-like ATPase, C-terminal domain"/>
    <property type="match status" value="1"/>
</dbReference>
<organism evidence="6 7">
    <name type="scientific">Novilysobacter selenitireducens</name>
    <dbReference type="NCBI Taxonomy" id="2872639"/>
    <lineage>
        <taxon>Bacteria</taxon>
        <taxon>Pseudomonadati</taxon>
        <taxon>Pseudomonadota</taxon>
        <taxon>Gammaproteobacteria</taxon>
        <taxon>Lysobacterales</taxon>
        <taxon>Lysobacteraceae</taxon>
        <taxon>Novilysobacter</taxon>
    </lineage>
</organism>
<keyword evidence="3" id="KW-0808">Transferase</keyword>
<dbReference type="InterPro" id="IPR036097">
    <property type="entry name" value="HisK_dim/P_sf"/>
</dbReference>
<keyword evidence="7" id="KW-1185">Reference proteome</keyword>
<evidence type="ECO:0000313" key="7">
    <source>
        <dbReference type="Proteomes" id="UP001430954"/>
    </source>
</evidence>
<dbReference type="RefSeq" id="WP_223676101.1">
    <property type="nucleotide sequence ID" value="NZ_JAINZW010000003.1"/>
</dbReference>
<evidence type="ECO:0000259" key="5">
    <source>
        <dbReference type="PROSITE" id="PS50109"/>
    </source>
</evidence>
<comment type="caution">
    <text evidence="6">The sequence shown here is derived from an EMBL/GenBank/DDBJ whole genome shotgun (WGS) entry which is preliminary data.</text>
</comment>
<accession>A0ABS7T748</accession>
<evidence type="ECO:0000256" key="3">
    <source>
        <dbReference type="ARBA" id="ARBA00022679"/>
    </source>
</evidence>
<dbReference type="PROSITE" id="PS50109">
    <property type="entry name" value="HIS_KIN"/>
    <property type="match status" value="1"/>
</dbReference>
<dbReference type="InterPro" id="IPR050351">
    <property type="entry name" value="BphY/WalK/GraS-like"/>
</dbReference>
<evidence type="ECO:0000256" key="4">
    <source>
        <dbReference type="ARBA" id="ARBA00022777"/>
    </source>
</evidence>
<dbReference type="SUPFAM" id="SSF55874">
    <property type="entry name" value="ATPase domain of HSP90 chaperone/DNA topoisomerase II/histidine kinase"/>
    <property type="match status" value="1"/>
</dbReference>
<dbReference type="SMART" id="SM00388">
    <property type="entry name" value="HisKA"/>
    <property type="match status" value="1"/>
</dbReference>
<feature type="domain" description="Histidine kinase" evidence="5">
    <location>
        <begin position="11"/>
        <end position="219"/>
    </location>
</feature>
<dbReference type="EMBL" id="JAINZW010000003">
    <property type="protein sequence ID" value="MBZ4039661.1"/>
    <property type="molecule type" value="Genomic_DNA"/>
</dbReference>
<dbReference type="CDD" id="cd00082">
    <property type="entry name" value="HisKA"/>
    <property type="match status" value="1"/>
</dbReference>
<dbReference type="InterPro" id="IPR005467">
    <property type="entry name" value="His_kinase_dom"/>
</dbReference>
<comment type="catalytic activity">
    <reaction evidence="1">
        <text>ATP + protein L-histidine = ADP + protein N-phospho-L-histidine.</text>
        <dbReference type="EC" id="2.7.13.3"/>
    </reaction>
</comment>
<dbReference type="Gene3D" id="1.10.287.130">
    <property type="match status" value="1"/>
</dbReference>
<protein>
    <recommendedName>
        <fullName evidence="2">histidine kinase</fullName>
        <ecNumber evidence="2">2.7.13.3</ecNumber>
    </recommendedName>
</protein>
<sequence>MTQARKTWLERLAHDLRGPLSPVQTAVFLLRDERTGAEDRAELLDVIDRQTKRLGRMIDEVSDFVRADKGRLLVRQEAVDLDLLLEDIGPRLREMPPEITFEPDARNLVLHGDVVRLGQLMRAVLGFQVSQADAGTPRATVRRLDDGHVQLLRDVACNGDAATMAERLLDDPHPEPGDDGLGLQLMIARAIATAHGGHLTARARGSDVIELDLQLPARPASDA</sequence>
<dbReference type="PANTHER" id="PTHR42878:SF14">
    <property type="entry name" value="OSMOLARITY TWO-COMPONENT SYSTEM PROTEIN SSK1"/>
    <property type="match status" value="1"/>
</dbReference>
<dbReference type="PANTHER" id="PTHR42878">
    <property type="entry name" value="TWO-COMPONENT HISTIDINE KINASE"/>
    <property type="match status" value="1"/>
</dbReference>
<dbReference type="InterPro" id="IPR036890">
    <property type="entry name" value="HATPase_C_sf"/>
</dbReference>
<evidence type="ECO:0000256" key="1">
    <source>
        <dbReference type="ARBA" id="ARBA00000085"/>
    </source>
</evidence>
<dbReference type="Pfam" id="PF00512">
    <property type="entry name" value="HisKA"/>
    <property type="match status" value="1"/>
</dbReference>
<name>A0ABS7T748_9GAMM</name>
<reference evidence="6 7" key="1">
    <citation type="submission" date="2021-09" db="EMBL/GenBank/DDBJ databases">
        <title>Lysobacter sp. 13A isolated from the river sediment.</title>
        <authorList>
            <person name="Liu H."/>
            <person name="Li S."/>
            <person name="Mao S."/>
        </authorList>
    </citation>
    <scope>NUCLEOTIDE SEQUENCE [LARGE SCALE GENOMIC DNA]</scope>
    <source>
        <strain evidence="6 7">13A</strain>
    </source>
</reference>
<evidence type="ECO:0000256" key="2">
    <source>
        <dbReference type="ARBA" id="ARBA00012438"/>
    </source>
</evidence>
<proteinExistence type="predicted"/>